<dbReference type="EMBL" id="JACCKX010000001">
    <property type="protein sequence ID" value="NZA03336.1"/>
    <property type="molecule type" value="Genomic_DNA"/>
</dbReference>
<organism evidence="2 3">
    <name type="scientific">Ottowia beijingensis</name>
    <dbReference type="NCBI Taxonomy" id="1207057"/>
    <lineage>
        <taxon>Bacteria</taxon>
        <taxon>Pseudomonadati</taxon>
        <taxon>Pseudomonadota</taxon>
        <taxon>Betaproteobacteria</taxon>
        <taxon>Burkholderiales</taxon>
        <taxon>Comamonadaceae</taxon>
        <taxon>Ottowia</taxon>
    </lineage>
</organism>
<keyword evidence="1" id="KW-1133">Transmembrane helix</keyword>
<evidence type="ECO:0000313" key="3">
    <source>
        <dbReference type="Proteomes" id="UP000589716"/>
    </source>
</evidence>
<feature type="transmembrane region" description="Helical" evidence="1">
    <location>
        <begin position="103"/>
        <end position="124"/>
    </location>
</feature>
<keyword evidence="1" id="KW-0812">Transmembrane</keyword>
<feature type="transmembrane region" description="Helical" evidence="1">
    <location>
        <begin position="136"/>
        <end position="152"/>
    </location>
</feature>
<keyword evidence="3" id="KW-1185">Reference proteome</keyword>
<proteinExistence type="predicted"/>
<accession>A0A853IZF8</accession>
<dbReference type="AlphaFoldDB" id="A0A853IZF8"/>
<evidence type="ECO:0000256" key="1">
    <source>
        <dbReference type="SAM" id="Phobius"/>
    </source>
</evidence>
<name>A0A853IZF8_9BURK</name>
<dbReference type="RefSeq" id="WP_180551572.1">
    <property type="nucleotide sequence ID" value="NZ_JACCKX010000001.1"/>
</dbReference>
<evidence type="ECO:0000313" key="2">
    <source>
        <dbReference type="EMBL" id="NZA03336.1"/>
    </source>
</evidence>
<sequence length="180" mass="19775">MGAPFGADPLRTYRLSWGSSGLRALLAASWILTDEPLPPARKPHRTLGLVRWQLPQNRQVLNDNLRALPLSQALAARGVVLPEVTGGRQVGGLDLLSYPRLRLAIAGFFSLVALAAWLAYFTRYQHFFVAPSERDYVVLGVVTALLAALWLWPELPRETEARASPGEFPLAKGSSACCWV</sequence>
<gene>
    <name evidence="2" type="ORF">H0I39_19450</name>
</gene>
<comment type="caution">
    <text evidence="2">The sequence shown here is derived from an EMBL/GenBank/DDBJ whole genome shotgun (WGS) entry which is preliminary data.</text>
</comment>
<protein>
    <submittedName>
        <fullName evidence="2">Uncharacterized protein</fullName>
    </submittedName>
</protein>
<dbReference type="Proteomes" id="UP000589716">
    <property type="component" value="Unassembled WGS sequence"/>
</dbReference>
<keyword evidence="1" id="KW-0472">Membrane</keyword>
<reference evidence="2 3" key="1">
    <citation type="submission" date="2020-07" db="EMBL/GenBank/DDBJ databases">
        <authorList>
            <person name="Maaloum M."/>
        </authorList>
    </citation>
    <scope>NUCLEOTIDE SEQUENCE [LARGE SCALE GENOMIC DNA]</scope>
    <source>
        <strain evidence="2 3">GCS-AN-3</strain>
    </source>
</reference>